<dbReference type="AlphaFoldDB" id="A0A0J7B5D5"/>
<sequence length="752" mass="85491">MPPALPEFEELEAGPSFKEEKWVIIPVEDIYSDGDERLWPTDSRYEEADPTTYLEKLAKLWMQHIKKFKPDEHYVLSQLPKGYTLLSRERRSHPHIRDKFLFGHPSGVYFNSANKFWDHFVYLMNGGTSPCNCDLCILQREKGTTIDSAGMPRLIRGRRRGKGKQPAGATRKAAAVGPRRRGRRKGSNYLAEDEEGLRDVFKELVYKLKIKRSLDEPVEETDNMDWRAEREQLVDHLTRISMQHRFIPRVGELVLWCPELKGDVKFDFNTDTFRQVCPKTQKFLDPPEWRAGTVAQVPEELVLLGDIYFASEKSMAINMSGFRIETFPDPNSPDKAYSSQYKYVPLSHTRPFNMWDIFMQNIPSEYFHPSIFNALTVMPSFSFLDRYRFAGTWPHATIYCKGVYIGAELLVKGDTVRIMPENWSCGAPFGAVTDVLTIEEIVMELYDCDADLSSPLLSEKIAPRVKGKAYTISKDRAYRDLSSPNEEAEPLTMDEVMDAFETVSMRQYGPWYRLHPPDQEMEVSINLIIGRCFEADYMRLMLGSTDLDLDFEGVISGRVYGRDVDDRIPENSEWFAGDYRLETLALETFNGIEVGKYDDARDLKMWRANLRIIDGTATSADVKDAKLPQRKGRRVVEDIIGGKADSSKFKKMGKTSSLVSTALAPPDPSTNATSNDLTSAHDTAVDEDGYEQDDDVSSIYHDAKAEADESEDSLNVLLQMGTTIVRGGTTESEGGDYVPPSSGEPTTKRRKF</sequence>
<reference evidence="5" key="1">
    <citation type="journal article" date="2010" name="Genome Res.">
        <title>Population genomic sequencing of Coccidioides fungi reveals recent hybridization and transposon control.</title>
        <authorList>
            <person name="Neafsey D.E."/>
            <person name="Barker B.M."/>
            <person name="Sharpton T.J."/>
            <person name="Stajich J.E."/>
            <person name="Park D.J."/>
            <person name="Whiston E."/>
            <person name="Hung C.-Y."/>
            <person name="McMahan C."/>
            <person name="White J."/>
            <person name="Sykes S."/>
            <person name="Heiman D."/>
            <person name="Young S."/>
            <person name="Zeng Q."/>
            <person name="Abouelleil A."/>
            <person name="Aftuck L."/>
            <person name="Bessette D."/>
            <person name="Brown A."/>
            <person name="FitzGerald M."/>
            <person name="Lui A."/>
            <person name="Macdonald J.P."/>
            <person name="Priest M."/>
            <person name="Orbach M.J."/>
            <person name="Galgiani J.N."/>
            <person name="Kirkland T.N."/>
            <person name="Cole G.T."/>
            <person name="Birren B.W."/>
            <person name="Henn M.R."/>
            <person name="Taylor J.W."/>
            <person name="Rounsley S.D."/>
        </authorList>
    </citation>
    <scope>NUCLEOTIDE SEQUENCE [LARGE SCALE GENOMIC DNA]</scope>
    <source>
        <strain evidence="5">RMSCC 2394</strain>
    </source>
</reference>
<name>A0A0J7B5D5_COCIT</name>
<dbReference type="PANTHER" id="PTHR38046">
    <property type="entry name" value="CRYPTIC LOCI REGULATOR 2"/>
    <property type="match status" value="1"/>
</dbReference>
<feature type="region of interest" description="Disordered" evidence="1">
    <location>
        <begin position="657"/>
        <end position="679"/>
    </location>
</feature>
<feature type="region of interest" description="Disordered" evidence="1">
    <location>
        <begin position="725"/>
        <end position="752"/>
    </location>
</feature>
<evidence type="ECO:0000313" key="5">
    <source>
        <dbReference type="Proteomes" id="UP000054565"/>
    </source>
</evidence>
<evidence type="ECO:0000313" key="4">
    <source>
        <dbReference type="EMBL" id="KMP05097.1"/>
    </source>
</evidence>
<evidence type="ECO:0000256" key="1">
    <source>
        <dbReference type="SAM" id="MobiDB-lite"/>
    </source>
</evidence>
<dbReference type="Proteomes" id="UP000054565">
    <property type="component" value="Unassembled WGS sequence"/>
</dbReference>
<dbReference type="GO" id="GO:0033553">
    <property type="term" value="C:rDNA heterochromatin"/>
    <property type="evidence" value="ECO:0007669"/>
    <property type="project" value="TreeGrafter"/>
</dbReference>
<proteinExistence type="predicted"/>
<dbReference type="InterPro" id="IPR038986">
    <property type="entry name" value="Clr2"/>
</dbReference>
<dbReference type="Pfam" id="PF10383">
    <property type="entry name" value="Clr2"/>
    <property type="match status" value="1"/>
</dbReference>
<evidence type="ECO:0000259" key="3">
    <source>
        <dbReference type="Pfam" id="PF16761"/>
    </source>
</evidence>
<dbReference type="InterPro" id="IPR018839">
    <property type="entry name" value="Tscrpt-silencing_Clr2_C"/>
</dbReference>
<dbReference type="OrthoDB" id="438224at2759"/>
<accession>A0A0J7B5D5</accession>
<dbReference type="GO" id="GO:0031934">
    <property type="term" value="C:mating-type region heterochromatin"/>
    <property type="evidence" value="ECO:0007669"/>
    <property type="project" value="TreeGrafter"/>
</dbReference>
<evidence type="ECO:0008006" key="6">
    <source>
        <dbReference type="Google" id="ProtNLM"/>
    </source>
</evidence>
<feature type="domain" description="Cryptic loci regulator 2 C-terminal" evidence="2">
    <location>
        <begin position="399"/>
        <end position="534"/>
    </location>
</feature>
<feature type="domain" description="Cryptic loci regulator 2 N-terminal" evidence="3">
    <location>
        <begin position="74"/>
        <end position="136"/>
    </location>
</feature>
<dbReference type="InterPro" id="IPR031915">
    <property type="entry name" value="Clr2_N"/>
</dbReference>
<gene>
    <name evidence="4" type="ORF">CIRG_04778</name>
</gene>
<dbReference type="STRING" id="404692.A0A0J7B5D5"/>
<dbReference type="Pfam" id="PF16761">
    <property type="entry name" value="Clr2_transil"/>
    <property type="match status" value="1"/>
</dbReference>
<dbReference type="EMBL" id="DS028095">
    <property type="protein sequence ID" value="KMP05097.1"/>
    <property type="molecule type" value="Genomic_DNA"/>
</dbReference>
<dbReference type="PANTHER" id="PTHR38046:SF1">
    <property type="entry name" value="CRYPTIC LOCI REGULATOR 2"/>
    <property type="match status" value="1"/>
</dbReference>
<evidence type="ECO:0000259" key="2">
    <source>
        <dbReference type="Pfam" id="PF10383"/>
    </source>
</evidence>
<dbReference type="GO" id="GO:0070824">
    <property type="term" value="C:SHREC complex"/>
    <property type="evidence" value="ECO:0007669"/>
    <property type="project" value="InterPro"/>
</dbReference>
<organism evidence="4 5">
    <name type="scientific">Coccidioides immitis RMSCC 2394</name>
    <dbReference type="NCBI Taxonomy" id="404692"/>
    <lineage>
        <taxon>Eukaryota</taxon>
        <taxon>Fungi</taxon>
        <taxon>Dikarya</taxon>
        <taxon>Ascomycota</taxon>
        <taxon>Pezizomycotina</taxon>
        <taxon>Eurotiomycetes</taxon>
        <taxon>Eurotiomycetidae</taxon>
        <taxon>Onygenales</taxon>
        <taxon>Onygenaceae</taxon>
        <taxon>Coccidioides</taxon>
    </lineage>
</organism>
<feature type="compositionally biased region" description="Polar residues" evidence="1">
    <location>
        <begin position="669"/>
        <end position="679"/>
    </location>
</feature>
<dbReference type="GO" id="GO:0030466">
    <property type="term" value="P:silent mating-type cassette heterochromatin formation"/>
    <property type="evidence" value="ECO:0007669"/>
    <property type="project" value="TreeGrafter"/>
</dbReference>
<protein>
    <recommendedName>
        <fullName evidence="6">Cryptic loci regulator 2 N-terminal domain-containing protein</fullName>
    </recommendedName>
</protein>
<feature type="region of interest" description="Disordered" evidence="1">
    <location>
        <begin position="158"/>
        <end position="188"/>
    </location>
</feature>